<dbReference type="AlphaFoldDB" id="A0A8J3NYE7"/>
<dbReference type="RefSeq" id="WP_120319608.1">
    <property type="nucleotide sequence ID" value="NZ_BONH01000005.1"/>
</dbReference>
<name>A0A8J3NYE7_9ACTN</name>
<gene>
    <name evidence="1" type="ORF">Cci01nite_17650</name>
</gene>
<dbReference type="GO" id="GO:0016746">
    <property type="term" value="F:acyltransferase activity"/>
    <property type="evidence" value="ECO:0007669"/>
    <property type="project" value="InterPro"/>
</dbReference>
<accession>A0A8J3NYE7</accession>
<keyword evidence="2" id="KW-1185">Reference proteome</keyword>
<dbReference type="EMBL" id="BONH01000005">
    <property type="protein sequence ID" value="GIF96671.1"/>
    <property type="molecule type" value="Genomic_DNA"/>
</dbReference>
<evidence type="ECO:0000313" key="1">
    <source>
        <dbReference type="EMBL" id="GIF96671.1"/>
    </source>
</evidence>
<reference evidence="1 2" key="1">
    <citation type="submission" date="2021-01" db="EMBL/GenBank/DDBJ databases">
        <title>Whole genome shotgun sequence of Catellatospora citrea NBRC 14495.</title>
        <authorList>
            <person name="Komaki H."/>
            <person name="Tamura T."/>
        </authorList>
    </citation>
    <scope>NUCLEOTIDE SEQUENCE [LARGE SCALE GENOMIC DNA]</scope>
    <source>
        <strain evidence="1 2">NBRC 14495</strain>
    </source>
</reference>
<proteinExistence type="predicted"/>
<dbReference type="InterPro" id="IPR016039">
    <property type="entry name" value="Thiolase-like"/>
</dbReference>
<dbReference type="SUPFAM" id="SSF53901">
    <property type="entry name" value="Thiolase-like"/>
    <property type="match status" value="1"/>
</dbReference>
<comment type="caution">
    <text evidence="1">The sequence shown here is derived from an EMBL/GenBank/DDBJ whole genome shotgun (WGS) entry which is preliminary data.</text>
</comment>
<protein>
    <submittedName>
        <fullName evidence="1">Uncharacterized protein</fullName>
    </submittedName>
</protein>
<dbReference type="Proteomes" id="UP000659904">
    <property type="component" value="Unassembled WGS sequence"/>
</dbReference>
<evidence type="ECO:0000313" key="2">
    <source>
        <dbReference type="Proteomes" id="UP000659904"/>
    </source>
</evidence>
<sequence>MFEFSLRQVALCGQQPWEEPGELAEPPSDLAAVIGTNGDQFRDSFTRLCLYLARTYDDAPQTRTDDTVVIGTEYGNTEALTRLQLGALADGKMLSAKHFPNATSSSASAFVNIGIGATGRNLTLNAGLLTPVIAIWQALYALAADRSSTSKVLVGDVYSAEALLDAKREANGLRCRSGLTHATFVKGREFRADFDFTADHEAVVTLGAQIGSDKSIDRNGAFVTADFLDVIQKLDVGEQSVLTCRGPLARRGALTVTRQNFDTVGNGGLGE</sequence>
<organism evidence="1 2">
    <name type="scientific">Catellatospora citrea</name>
    <dbReference type="NCBI Taxonomy" id="53366"/>
    <lineage>
        <taxon>Bacteria</taxon>
        <taxon>Bacillati</taxon>
        <taxon>Actinomycetota</taxon>
        <taxon>Actinomycetes</taxon>
        <taxon>Micromonosporales</taxon>
        <taxon>Micromonosporaceae</taxon>
        <taxon>Catellatospora</taxon>
    </lineage>
</organism>